<dbReference type="Pfam" id="PF06985">
    <property type="entry name" value="HET"/>
    <property type="match status" value="1"/>
</dbReference>
<proteinExistence type="predicted"/>
<dbReference type="Proteomes" id="UP001628179">
    <property type="component" value="Unassembled WGS sequence"/>
</dbReference>
<dbReference type="PANTHER" id="PTHR33112:SF8">
    <property type="entry name" value="HETEROKARYON INCOMPATIBILITY DOMAIN-CONTAINING PROTEIN"/>
    <property type="match status" value="1"/>
</dbReference>
<dbReference type="GeneID" id="98175647"/>
<sequence>MGLIYQNVHPTFTATGSSSSTGGLFHPRNLANQPVVQITYQPPASSATAPRVFFITPHRTSFDQAVTSSVWNTRGWVLQERNLSRRIVLFAADQTFFECVRHSVGEDGLVLVGEKRLGSADLPQGHDWAWCGIMEDYTARNLTYAEDKLFAIEGMAANFVAKGAGDFCAGLAVGKALPLHLMWYAKEKAMEEIGFRKNTSWTKRAPSWSWAALEGTVWWESYVLEARVTCVVEVIDYVSGLTADDSRVREAKLLFRGLTVEMVRSHGTVAEEGRSGEIGGNMVYMIDFESHPASYLLLDADGKTLGWGIFDRGDRVSGPFIASVVSRNEGETTENAISFNALILKELSSGGPGYVRVGMGELTKLVGIEFKERQLRIS</sequence>
<evidence type="ECO:0000259" key="1">
    <source>
        <dbReference type="Pfam" id="PF06985"/>
    </source>
</evidence>
<gene>
    <name evidence="2" type="ORF">MFIFM68171_04904</name>
</gene>
<comment type="caution">
    <text evidence="2">The sequence shown here is derived from an EMBL/GenBank/DDBJ whole genome shotgun (WGS) entry which is preliminary data.</text>
</comment>
<reference evidence="2 3" key="1">
    <citation type="submission" date="2024-09" db="EMBL/GenBank/DDBJ databases">
        <title>Itraconazole resistance in Madurella fahalii resulting from another homologue of gene encoding cytochrome P450 14-alpha sterol demethylase (CYP51).</title>
        <authorList>
            <person name="Yoshioka I."/>
            <person name="Fahal A.H."/>
            <person name="Kaneko S."/>
            <person name="Yaguchi T."/>
        </authorList>
    </citation>
    <scope>NUCLEOTIDE SEQUENCE [LARGE SCALE GENOMIC DNA]</scope>
    <source>
        <strain evidence="2 3">IFM 68171</strain>
    </source>
</reference>
<dbReference type="RefSeq" id="XP_070916425.1">
    <property type="nucleotide sequence ID" value="XM_071060324.1"/>
</dbReference>
<keyword evidence="3" id="KW-1185">Reference proteome</keyword>
<dbReference type="InterPro" id="IPR010730">
    <property type="entry name" value="HET"/>
</dbReference>
<feature type="domain" description="Heterokaryon incompatibility" evidence="1">
    <location>
        <begin position="1"/>
        <end position="80"/>
    </location>
</feature>
<protein>
    <recommendedName>
        <fullName evidence="1">Heterokaryon incompatibility domain-containing protein</fullName>
    </recommendedName>
</protein>
<accession>A0ABQ0GAC4</accession>
<evidence type="ECO:0000313" key="2">
    <source>
        <dbReference type="EMBL" id="GAB1314694.1"/>
    </source>
</evidence>
<evidence type="ECO:0000313" key="3">
    <source>
        <dbReference type="Proteomes" id="UP001628179"/>
    </source>
</evidence>
<organism evidence="2 3">
    <name type="scientific">Madurella fahalii</name>
    <dbReference type="NCBI Taxonomy" id="1157608"/>
    <lineage>
        <taxon>Eukaryota</taxon>
        <taxon>Fungi</taxon>
        <taxon>Dikarya</taxon>
        <taxon>Ascomycota</taxon>
        <taxon>Pezizomycotina</taxon>
        <taxon>Sordariomycetes</taxon>
        <taxon>Sordariomycetidae</taxon>
        <taxon>Sordariales</taxon>
        <taxon>Sordariales incertae sedis</taxon>
        <taxon>Madurella</taxon>
    </lineage>
</organism>
<dbReference type="PANTHER" id="PTHR33112">
    <property type="entry name" value="DOMAIN PROTEIN, PUTATIVE-RELATED"/>
    <property type="match status" value="1"/>
</dbReference>
<name>A0ABQ0GAC4_9PEZI</name>
<dbReference type="EMBL" id="BAAFSV010000002">
    <property type="protein sequence ID" value="GAB1314694.1"/>
    <property type="molecule type" value="Genomic_DNA"/>
</dbReference>